<keyword evidence="1" id="KW-1133">Transmembrane helix</keyword>
<organism evidence="2">
    <name type="scientific">marine metagenome</name>
    <dbReference type="NCBI Taxonomy" id="408172"/>
    <lineage>
        <taxon>unclassified sequences</taxon>
        <taxon>metagenomes</taxon>
        <taxon>ecological metagenomes</taxon>
    </lineage>
</organism>
<sequence>RMPKNGFGSSTSGLARLNADVVEGGVLCALVLAVPTVFLRGAITTFDAPQAALFAVLALTVLAGRIFRAVSTGLVERGPRPLSATSSALVVALVLTWVTSGQPWVSLTGATVRYAGALSYGLCLVLLHAVFRSARRGSVEPLLATFVVAHGVVVGYALLQAYGLDPFTWGEGNLYVGEVFSTLGNPNFSSAFIGLTLALLVRYQFDSRLPLIARSIFGAAIGASSVALSYLGSFQGQVVSLTALGVMAVWASQQRGWYRLEALAAAAPVGVVVVAVPVLTNGPGLPTALTLMIALGTWTALMGVRQRRWPLRVGLDSPGLPQRRVRRGLIGGLTIGGVAIGVAGFVTAWPRISDDLTGGLGRRVEFWKISLSIFREHPLVGGGLETYPAYFTRLRSVDQAVEFESVLSDSPHSV</sequence>
<feature type="transmembrane region" description="Helical" evidence="1">
    <location>
        <begin position="82"/>
        <end position="100"/>
    </location>
</feature>
<feature type="transmembrane region" description="Helical" evidence="1">
    <location>
        <begin position="51"/>
        <end position="70"/>
    </location>
</feature>
<protein>
    <recommendedName>
        <fullName evidence="3">O-antigen ligase family protein</fullName>
    </recommendedName>
</protein>
<dbReference type="EMBL" id="UINC01082194">
    <property type="protein sequence ID" value="SVC26737.1"/>
    <property type="molecule type" value="Genomic_DNA"/>
</dbReference>
<feature type="transmembrane region" description="Helical" evidence="1">
    <location>
        <begin position="325"/>
        <end position="349"/>
    </location>
</feature>
<keyword evidence="1" id="KW-0472">Membrane</keyword>
<feature type="transmembrane region" description="Helical" evidence="1">
    <location>
        <begin position="112"/>
        <end position="130"/>
    </location>
</feature>
<reference evidence="2" key="1">
    <citation type="submission" date="2018-05" db="EMBL/GenBank/DDBJ databases">
        <authorList>
            <person name="Lanie J.A."/>
            <person name="Ng W.-L."/>
            <person name="Kazmierczak K.M."/>
            <person name="Andrzejewski T.M."/>
            <person name="Davidsen T.M."/>
            <person name="Wayne K.J."/>
            <person name="Tettelin H."/>
            <person name="Glass J.I."/>
            <person name="Rusch D."/>
            <person name="Podicherti R."/>
            <person name="Tsui H.-C.T."/>
            <person name="Winkler M.E."/>
        </authorList>
    </citation>
    <scope>NUCLEOTIDE SEQUENCE</scope>
</reference>
<dbReference type="InterPro" id="IPR051533">
    <property type="entry name" value="WaaL-like"/>
</dbReference>
<evidence type="ECO:0008006" key="3">
    <source>
        <dbReference type="Google" id="ProtNLM"/>
    </source>
</evidence>
<feature type="transmembrane region" description="Helical" evidence="1">
    <location>
        <begin position="258"/>
        <end position="279"/>
    </location>
</feature>
<feature type="transmembrane region" description="Helical" evidence="1">
    <location>
        <begin position="142"/>
        <end position="159"/>
    </location>
</feature>
<gene>
    <name evidence="2" type="ORF">METZ01_LOCUS279591</name>
</gene>
<feature type="transmembrane region" description="Helical" evidence="1">
    <location>
        <begin position="285"/>
        <end position="304"/>
    </location>
</feature>
<feature type="non-terminal residue" evidence="2">
    <location>
        <position position="414"/>
    </location>
</feature>
<feature type="non-terminal residue" evidence="2">
    <location>
        <position position="1"/>
    </location>
</feature>
<dbReference type="AlphaFoldDB" id="A0A382KVC6"/>
<name>A0A382KVC6_9ZZZZ</name>
<feature type="transmembrane region" description="Helical" evidence="1">
    <location>
        <begin position="179"/>
        <end position="199"/>
    </location>
</feature>
<evidence type="ECO:0000256" key="1">
    <source>
        <dbReference type="SAM" id="Phobius"/>
    </source>
</evidence>
<dbReference type="PANTHER" id="PTHR37422">
    <property type="entry name" value="TEICHURONIC ACID BIOSYNTHESIS PROTEIN TUAE"/>
    <property type="match status" value="1"/>
</dbReference>
<proteinExistence type="predicted"/>
<evidence type="ECO:0000313" key="2">
    <source>
        <dbReference type="EMBL" id="SVC26737.1"/>
    </source>
</evidence>
<dbReference type="PANTHER" id="PTHR37422:SF13">
    <property type="entry name" value="LIPOPOLYSACCHARIDE BIOSYNTHESIS PROTEIN PA4999-RELATED"/>
    <property type="match status" value="1"/>
</dbReference>
<feature type="transmembrane region" description="Helical" evidence="1">
    <location>
        <begin position="21"/>
        <end position="39"/>
    </location>
</feature>
<accession>A0A382KVC6</accession>
<keyword evidence="1" id="KW-0812">Transmembrane</keyword>